<dbReference type="InterPro" id="IPR037143">
    <property type="entry name" value="4-PPantetheinyl_Trfase_dom_sf"/>
</dbReference>
<gene>
    <name evidence="11" type="primary">AASDHPPT</name>
    <name evidence="11" type="ORF">g.20498</name>
</gene>
<evidence type="ECO:0000256" key="2">
    <source>
        <dbReference type="ARBA" id="ARBA00013172"/>
    </source>
</evidence>
<evidence type="ECO:0000256" key="4">
    <source>
        <dbReference type="ARBA" id="ARBA00022679"/>
    </source>
</evidence>
<dbReference type="InterPro" id="IPR050559">
    <property type="entry name" value="P-Pant_transferase_sf"/>
</dbReference>
<dbReference type="AlphaFoldDB" id="A0A6G1S462"/>
<dbReference type="EMBL" id="GGYP01000513">
    <property type="protein sequence ID" value="MDE45284.1"/>
    <property type="molecule type" value="Transcribed_RNA"/>
</dbReference>
<dbReference type="GO" id="GO:0000287">
    <property type="term" value="F:magnesium ion binding"/>
    <property type="evidence" value="ECO:0007669"/>
    <property type="project" value="InterPro"/>
</dbReference>
<evidence type="ECO:0000259" key="9">
    <source>
        <dbReference type="Pfam" id="PF01648"/>
    </source>
</evidence>
<comment type="catalytic activity">
    <reaction evidence="8">
        <text>apo-[ACP] + acetyl-CoA = acetyl-[ACP] + adenosine 3',5'-bisphosphate + H(+)</text>
        <dbReference type="Rhea" id="RHEA:46564"/>
        <dbReference type="Rhea" id="RHEA-COMP:9621"/>
        <dbReference type="Rhea" id="RHEA-COMP:9690"/>
        <dbReference type="ChEBI" id="CHEBI:15378"/>
        <dbReference type="ChEBI" id="CHEBI:29999"/>
        <dbReference type="ChEBI" id="CHEBI:57288"/>
        <dbReference type="ChEBI" id="CHEBI:58343"/>
        <dbReference type="ChEBI" id="CHEBI:78446"/>
    </reaction>
    <physiologicalReaction direction="left-to-right" evidence="8">
        <dbReference type="Rhea" id="RHEA:46565"/>
    </physiologicalReaction>
</comment>
<organism evidence="11">
    <name type="scientific">Aceria tosichella</name>
    <name type="common">wheat curl mite</name>
    <dbReference type="NCBI Taxonomy" id="561515"/>
    <lineage>
        <taxon>Eukaryota</taxon>
        <taxon>Metazoa</taxon>
        <taxon>Ecdysozoa</taxon>
        <taxon>Arthropoda</taxon>
        <taxon>Chelicerata</taxon>
        <taxon>Arachnida</taxon>
        <taxon>Acari</taxon>
        <taxon>Acariformes</taxon>
        <taxon>Trombidiformes</taxon>
        <taxon>Prostigmata</taxon>
        <taxon>Eupodina</taxon>
        <taxon>Eriophyoidea</taxon>
        <taxon>Eriophyidae</taxon>
        <taxon>Eriophyinae</taxon>
        <taxon>Aceriini</taxon>
        <taxon>Aceria</taxon>
    </lineage>
</organism>
<comment type="catalytic activity">
    <reaction evidence="7">
        <text>apo-[ACP] + CoA = holo-[ACP] + adenosine 3',5'-bisphosphate + H(+)</text>
        <dbReference type="Rhea" id="RHEA:12068"/>
        <dbReference type="Rhea" id="RHEA-COMP:9685"/>
        <dbReference type="Rhea" id="RHEA-COMP:9690"/>
        <dbReference type="ChEBI" id="CHEBI:15378"/>
        <dbReference type="ChEBI" id="CHEBI:29999"/>
        <dbReference type="ChEBI" id="CHEBI:57287"/>
        <dbReference type="ChEBI" id="CHEBI:58343"/>
        <dbReference type="ChEBI" id="CHEBI:64479"/>
        <dbReference type="EC" id="2.7.8.7"/>
    </reaction>
    <physiologicalReaction direction="left-to-right" evidence="7">
        <dbReference type="Rhea" id="RHEA:12069"/>
    </physiologicalReaction>
</comment>
<evidence type="ECO:0000256" key="1">
    <source>
        <dbReference type="ARBA" id="ARBA00006195"/>
    </source>
</evidence>
<evidence type="ECO:0000256" key="5">
    <source>
        <dbReference type="ARBA" id="ARBA00030484"/>
    </source>
</evidence>
<dbReference type="Gene3D" id="3.90.470.20">
    <property type="entry name" value="4'-phosphopantetheinyl transferase domain"/>
    <property type="match status" value="2"/>
</dbReference>
<dbReference type="Pfam" id="PF22624">
    <property type="entry name" value="AASDHPPT_N"/>
    <property type="match status" value="1"/>
</dbReference>
<feature type="domain" description="4'-phosphopantetheinyl transferase N-terminal" evidence="10">
    <location>
        <begin position="13"/>
        <end position="114"/>
    </location>
</feature>
<dbReference type="FunFam" id="3.90.470.20:FF:000003">
    <property type="entry name" value="L-aminoadipate-semialdehyde dehydrogenase-phosphopantetheinyl transferase"/>
    <property type="match status" value="1"/>
</dbReference>
<evidence type="ECO:0000313" key="11">
    <source>
        <dbReference type="EMBL" id="MDE45284.1"/>
    </source>
</evidence>
<dbReference type="GO" id="GO:0005829">
    <property type="term" value="C:cytosol"/>
    <property type="evidence" value="ECO:0007669"/>
    <property type="project" value="TreeGrafter"/>
</dbReference>
<evidence type="ECO:0000256" key="3">
    <source>
        <dbReference type="ARBA" id="ARBA00016301"/>
    </source>
</evidence>
<feature type="domain" description="4'-phosphopantetheinyl transferase" evidence="9">
    <location>
        <begin position="124"/>
        <end position="240"/>
    </location>
</feature>
<protein>
    <recommendedName>
        <fullName evidence="3">L-aminoadipate-semialdehyde dehydrogenase-phosphopantetheinyl transferase</fullName>
        <ecNumber evidence="2">2.7.8.7</ecNumber>
    </recommendedName>
    <alternativeName>
        <fullName evidence="5">4'-phosphopantetheinyl transferase</fullName>
    </alternativeName>
    <alternativeName>
        <fullName evidence="6">Alpha-aminoadipic semialdehyde dehydrogenase-phosphopantetheinyl transferase</fullName>
    </alternativeName>
</protein>
<accession>A0A6G1S462</accession>
<proteinExistence type="inferred from homology"/>
<dbReference type="PANTHER" id="PTHR12215:SF10">
    <property type="entry name" value="L-AMINOADIPATE-SEMIALDEHYDE DEHYDROGENASE-PHOSPHOPANTETHEINYL TRANSFERASE"/>
    <property type="match status" value="1"/>
</dbReference>
<evidence type="ECO:0000256" key="6">
    <source>
        <dbReference type="ARBA" id="ARBA00033443"/>
    </source>
</evidence>
<dbReference type="EC" id="2.7.8.7" evidence="2"/>
<dbReference type="Pfam" id="PF01648">
    <property type="entry name" value="ACPS"/>
    <property type="match status" value="1"/>
</dbReference>
<evidence type="ECO:0000256" key="8">
    <source>
        <dbReference type="ARBA" id="ARBA00048794"/>
    </source>
</evidence>
<dbReference type="GO" id="GO:0008897">
    <property type="term" value="F:holo-[acyl-carrier-protein] synthase activity"/>
    <property type="evidence" value="ECO:0007669"/>
    <property type="project" value="UniProtKB-EC"/>
</dbReference>
<reference evidence="11" key="1">
    <citation type="submission" date="2018-10" db="EMBL/GenBank/DDBJ databases">
        <title>Transcriptome assembly of Aceria tosichella (Wheat curl mite) Type 2.</title>
        <authorList>
            <person name="Scully E.D."/>
            <person name="Geib S.M."/>
            <person name="Palmer N.A."/>
            <person name="Gupta A.K."/>
            <person name="Sarath G."/>
            <person name="Tatineni S."/>
        </authorList>
    </citation>
    <scope>NUCLEOTIDE SEQUENCE</scope>
    <source>
        <strain evidence="11">LincolnNE</strain>
    </source>
</reference>
<dbReference type="PANTHER" id="PTHR12215">
    <property type="entry name" value="PHOSPHOPANTETHEINE TRANSFERASE"/>
    <property type="match status" value="1"/>
</dbReference>
<dbReference type="SUPFAM" id="SSF56214">
    <property type="entry name" value="4'-phosphopantetheinyl transferase"/>
    <property type="match status" value="2"/>
</dbReference>
<name>A0A6G1S462_9ACAR</name>
<dbReference type="InterPro" id="IPR008278">
    <property type="entry name" value="4-PPantetheinyl_Trfase_dom"/>
</dbReference>
<sequence>MVNHVRWCFNVARWEPTREEWLKLTSSIAREELERINKFVFQDSPKSSLIGCALIRKFLTLATSTPSNDIVLTRSPRGRPEVCETYRRSQKETWPPMFDFNVSHSGDYCVLAGVWSKRESPIIRVGVDVTKIIKKESTSELNRFLDLMSKRPFTIDEWDTVKKATSDRQKCINFTRLWCLKESYIKAIGLGLAFNLRRIDFKFSEEHNWNISTSTLRHNMLSDTTVMLDGHPETNWRFYETALDDEHMVSLAYNILNARKVDEVPHCHDQFENLSINSILESLTPLTAADDNDWAHFSSRSVRSSR</sequence>
<dbReference type="GO" id="GO:0019878">
    <property type="term" value="P:lysine biosynthetic process via aminoadipic acid"/>
    <property type="evidence" value="ECO:0007669"/>
    <property type="project" value="TreeGrafter"/>
</dbReference>
<keyword evidence="4 11" id="KW-0808">Transferase</keyword>
<evidence type="ECO:0000259" key="10">
    <source>
        <dbReference type="Pfam" id="PF22624"/>
    </source>
</evidence>
<dbReference type="InterPro" id="IPR055066">
    <property type="entry name" value="AASDHPPT_N"/>
</dbReference>
<comment type="similarity">
    <text evidence="1">Belongs to the P-Pant transferase superfamily. AcpS family.</text>
</comment>
<evidence type="ECO:0000256" key="7">
    <source>
        <dbReference type="ARBA" id="ARBA00048641"/>
    </source>
</evidence>